<evidence type="ECO:0000256" key="11">
    <source>
        <dbReference type="PROSITE-ProRule" id="PRU01091"/>
    </source>
</evidence>
<dbReference type="GO" id="GO:0000156">
    <property type="term" value="F:phosphorelay response regulator activity"/>
    <property type="evidence" value="ECO:0007669"/>
    <property type="project" value="TreeGrafter"/>
</dbReference>
<keyword evidence="7 11" id="KW-0238">DNA-binding</keyword>
<dbReference type="InterPro" id="IPR016032">
    <property type="entry name" value="Sig_transdc_resp-reg_C-effctor"/>
</dbReference>
<dbReference type="InterPro" id="IPR011006">
    <property type="entry name" value="CheY-like_superfamily"/>
</dbReference>
<evidence type="ECO:0000256" key="10">
    <source>
        <dbReference type="PROSITE-ProRule" id="PRU00169"/>
    </source>
</evidence>
<dbReference type="Gene3D" id="1.10.10.10">
    <property type="entry name" value="Winged helix-like DNA-binding domain superfamily/Winged helix DNA-binding domain"/>
    <property type="match status" value="1"/>
</dbReference>
<dbReference type="RefSeq" id="WP_107955873.1">
    <property type="nucleotide sequence ID" value="NZ_QAYE01000014.1"/>
</dbReference>
<dbReference type="InterPro" id="IPR039420">
    <property type="entry name" value="WalR-like"/>
</dbReference>
<proteinExistence type="predicted"/>
<reference evidence="14 15" key="1">
    <citation type="submission" date="2018-04" db="EMBL/GenBank/DDBJ databases">
        <title>Genomic Encyclopedia of Type Strains, Phase III (KMG-III): the genomes of soil and plant-associated and newly described type strains.</title>
        <authorList>
            <person name="Whitman W."/>
        </authorList>
    </citation>
    <scope>NUCLEOTIDE SEQUENCE [LARGE SCALE GENOMIC DNA]</scope>
    <source>
        <strain evidence="14 15">MA-olki</strain>
    </source>
</reference>
<dbReference type="GO" id="GO:0000976">
    <property type="term" value="F:transcription cis-regulatory region binding"/>
    <property type="evidence" value="ECO:0007669"/>
    <property type="project" value="TreeGrafter"/>
</dbReference>
<dbReference type="InterPro" id="IPR001867">
    <property type="entry name" value="OmpR/PhoB-type_DNA-bd"/>
</dbReference>
<gene>
    <name evidence="14" type="ORF">C8J25_11431</name>
</gene>
<evidence type="ECO:0000259" key="13">
    <source>
        <dbReference type="PROSITE" id="PS51755"/>
    </source>
</evidence>
<dbReference type="GeneID" id="91007719"/>
<organism evidence="14 15">
    <name type="scientific">Sphingomonas faeni</name>
    <dbReference type="NCBI Taxonomy" id="185950"/>
    <lineage>
        <taxon>Bacteria</taxon>
        <taxon>Pseudomonadati</taxon>
        <taxon>Pseudomonadota</taxon>
        <taxon>Alphaproteobacteria</taxon>
        <taxon>Sphingomonadales</taxon>
        <taxon>Sphingomonadaceae</taxon>
        <taxon>Sphingomonas</taxon>
    </lineage>
</organism>
<dbReference type="SUPFAM" id="SSF52172">
    <property type="entry name" value="CheY-like"/>
    <property type="match status" value="1"/>
</dbReference>
<dbReference type="InterPro" id="IPR001789">
    <property type="entry name" value="Sig_transdc_resp-reg_receiver"/>
</dbReference>
<dbReference type="SMART" id="SM00448">
    <property type="entry name" value="REC"/>
    <property type="match status" value="1"/>
</dbReference>
<evidence type="ECO:0000256" key="7">
    <source>
        <dbReference type="ARBA" id="ARBA00023125"/>
    </source>
</evidence>
<sequence length="268" mass="29774">MPDNEHISVIDAVMIGEQPSAQKPRIVLVGSPGESGAIKEYLSQQLYEIQQANTAQDLSDFLSENAYDLVIVDAIVPDDDIVSLIQKISLKDKLFHLFVRSETDDEVDTVLALELGADDCVALSCSPREIKARVRALLRRRITDAQKLIEVSAERSSASGSELSYEGWILNRDRCLLFSPVGDVIDLTNAEYGILVKLFIEPGSVKDRSSLLNVDSESSEYDVRSLDVFVSRLRKKMAHYDGQDLIETVRGRGYRLSITPNRVTSGEP</sequence>
<dbReference type="AlphaFoldDB" id="A0A2T5TX57"/>
<dbReference type="OrthoDB" id="7558478at2"/>
<evidence type="ECO:0000313" key="14">
    <source>
        <dbReference type="EMBL" id="PTW43835.1"/>
    </source>
</evidence>
<dbReference type="EMBL" id="QAYE01000014">
    <property type="protein sequence ID" value="PTW43835.1"/>
    <property type="molecule type" value="Genomic_DNA"/>
</dbReference>
<keyword evidence="3" id="KW-0678">Repressor</keyword>
<keyword evidence="6" id="KW-0805">Transcription regulation</keyword>
<evidence type="ECO:0000256" key="9">
    <source>
        <dbReference type="ARBA" id="ARBA00023163"/>
    </source>
</evidence>
<feature type="domain" description="OmpR/PhoB-type" evidence="13">
    <location>
        <begin position="160"/>
        <end position="258"/>
    </location>
</feature>
<dbReference type="Gene3D" id="3.40.50.2300">
    <property type="match status" value="1"/>
</dbReference>
<dbReference type="PANTHER" id="PTHR48111">
    <property type="entry name" value="REGULATOR OF RPOS"/>
    <property type="match status" value="1"/>
</dbReference>
<dbReference type="PANTHER" id="PTHR48111:SF55">
    <property type="entry name" value="AEROBIC RESPIRATION CONTROL PROTEIN ARCA"/>
    <property type="match status" value="1"/>
</dbReference>
<keyword evidence="4 10" id="KW-0597">Phosphoprotein</keyword>
<evidence type="ECO:0000256" key="4">
    <source>
        <dbReference type="ARBA" id="ARBA00022553"/>
    </source>
</evidence>
<dbReference type="Pfam" id="PF00486">
    <property type="entry name" value="Trans_reg_C"/>
    <property type="match status" value="1"/>
</dbReference>
<evidence type="ECO:0000256" key="8">
    <source>
        <dbReference type="ARBA" id="ARBA00023159"/>
    </source>
</evidence>
<dbReference type="PROSITE" id="PS50110">
    <property type="entry name" value="RESPONSE_REGULATORY"/>
    <property type="match status" value="1"/>
</dbReference>
<dbReference type="InterPro" id="IPR036388">
    <property type="entry name" value="WH-like_DNA-bd_sf"/>
</dbReference>
<evidence type="ECO:0000256" key="5">
    <source>
        <dbReference type="ARBA" id="ARBA00023012"/>
    </source>
</evidence>
<keyword evidence="9" id="KW-0804">Transcription</keyword>
<dbReference type="SUPFAM" id="SSF46894">
    <property type="entry name" value="C-terminal effector domain of the bipartite response regulators"/>
    <property type="match status" value="1"/>
</dbReference>
<accession>A0A2T5TX57</accession>
<dbReference type="GO" id="GO:0006355">
    <property type="term" value="P:regulation of DNA-templated transcription"/>
    <property type="evidence" value="ECO:0007669"/>
    <property type="project" value="InterPro"/>
</dbReference>
<evidence type="ECO:0000259" key="12">
    <source>
        <dbReference type="PROSITE" id="PS50110"/>
    </source>
</evidence>
<keyword evidence="2" id="KW-0963">Cytoplasm</keyword>
<dbReference type="CDD" id="cd00383">
    <property type="entry name" value="trans_reg_C"/>
    <property type="match status" value="1"/>
</dbReference>
<feature type="DNA-binding region" description="OmpR/PhoB-type" evidence="11">
    <location>
        <begin position="160"/>
        <end position="258"/>
    </location>
</feature>
<dbReference type="Proteomes" id="UP000244013">
    <property type="component" value="Unassembled WGS sequence"/>
</dbReference>
<evidence type="ECO:0000313" key="15">
    <source>
        <dbReference type="Proteomes" id="UP000244013"/>
    </source>
</evidence>
<evidence type="ECO:0000256" key="6">
    <source>
        <dbReference type="ARBA" id="ARBA00023015"/>
    </source>
</evidence>
<dbReference type="Pfam" id="PF00072">
    <property type="entry name" value="Response_reg"/>
    <property type="match status" value="1"/>
</dbReference>
<feature type="modified residue" description="4-aspartylphosphate" evidence="10">
    <location>
        <position position="73"/>
    </location>
</feature>
<keyword evidence="8" id="KW-0010">Activator</keyword>
<evidence type="ECO:0000256" key="1">
    <source>
        <dbReference type="ARBA" id="ARBA00004496"/>
    </source>
</evidence>
<evidence type="ECO:0000256" key="2">
    <source>
        <dbReference type="ARBA" id="ARBA00022490"/>
    </source>
</evidence>
<dbReference type="SMART" id="SM00862">
    <property type="entry name" value="Trans_reg_C"/>
    <property type="match status" value="1"/>
</dbReference>
<dbReference type="PROSITE" id="PS51755">
    <property type="entry name" value="OMPR_PHOB"/>
    <property type="match status" value="1"/>
</dbReference>
<comment type="subcellular location">
    <subcellularLocation>
        <location evidence="1">Cytoplasm</location>
    </subcellularLocation>
</comment>
<dbReference type="GO" id="GO:0005829">
    <property type="term" value="C:cytosol"/>
    <property type="evidence" value="ECO:0007669"/>
    <property type="project" value="TreeGrafter"/>
</dbReference>
<keyword evidence="5" id="KW-0902">Two-component regulatory system</keyword>
<feature type="domain" description="Response regulatory" evidence="12">
    <location>
        <begin position="24"/>
        <end position="138"/>
    </location>
</feature>
<dbReference type="GO" id="GO:0032993">
    <property type="term" value="C:protein-DNA complex"/>
    <property type="evidence" value="ECO:0007669"/>
    <property type="project" value="TreeGrafter"/>
</dbReference>
<evidence type="ECO:0000256" key="3">
    <source>
        <dbReference type="ARBA" id="ARBA00022491"/>
    </source>
</evidence>
<comment type="caution">
    <text evidence="14">The sequence shown here is derived from an EMBL/GenBank/DDBJ whole genome shotgun (WGS) entry which is preliminary data.</text>
</comment>
<name>A0A2T5TX57_9SPHN</name>
<protein>
    <submittedName>
        <fullName evidence="14">Two-component system torCAD operon response regulator TorR</fullName>
    </submittedName>
</protein>